<dbReference type="EMBL" id="FR824220">
    <property type="protein sequence ID" value="CCA22991.1"/>
    <property type="molecule type" value="Genomic_DNA"/>
</dbReference>
<name>F0WNU8_9STRA</name>
<reference evidence="1" key="1">
    <citation type="journal article" date="2011" name="PLoS Biol.">
        <title>Gene gain and loss during evolution of obligate parasitism in the white rust pathogen of Arabidopsis thaliana.</title>
        <authorList>
            <person name="Kemen E."/>
            <person name="Gardiner A."/>
            <person name="Schultz-Larsen T."/>
            <person name="Kemen A.C."/>
            <person name="Balmuth A.L."/>
            <person name="Robert-Seilaniantz A."/>
            <person name="Bailey K."/>
            <person name="Holub E."/>
            <person name="Studholme D.J."/>
            <person name="Maclean D."/>
            <person name="Jones J.D."/>
        </authorList>
    </citation>
    <scope>NUCLEOTIDE SEQUENCE</scope>
</reference>
<evidence type="ECO:0000313" key="1">
    <source>
        <dbReference type="EMBL" id="CCA22991.1"/>
    </source>
</evidence>
<organism evidence="1">
    <name type="scientific">Albugo laibachii Nc14</name>
    <dbReference type="NCBI Taxonomy" id="890382"/>
    <lineage>
        <taxon>Eukaryota</taxon>
        <taxon>Sar</taxon>
        <taxon>Stramenopiles</taxon>
        <taxon>Oomycota</taxon>
        <taxon>Peronosporomycetes</taxon>
        <taxon>Albuginales</taxon>
        <taxon>Albuginaceae</taxon>
        <taxon>Albugo</taxon>
    </lineage>
</organism>
<accession>F0WNU8</accession>
<reference evidence="1" key="2">
    <citation type="submission" date="2011-02" db="EMBL/GenBank/DDBJ databases">
        <authorList>
            <person name="MacLean D."/>
        </authorList>
    </citation>
    <scope>NUCLEOTIDE SEQUENCE</scope>
</reference>
<sequence length="361" mass="41271">MSRSELPAMCIWITNAEPAETLSMAILAKSDKLQERCPAGLHAGVVYPNNDKLQRSKILFQEVNDFVKIYPGATSILVKQEWGLKGENTEFNDFLREQLSKDLRMRMLITAQCTDLALAIIQSANLTVLDKIDEIYWAGGFDEAPKTSSLLGAKIPSPVHNNSYRDTYATRYIAQFKKLRHKIAIVSKTSYSFGETMNIFNSRKVINKLTYLNSVGVEKINWLLRDKEFWPGNVATEPRYMAEVPRFLEGVYSSSGIQVRSDAFVAAMVMFYPEFIHMRTLVKYSIVNTKTHPDMDFRRDLISERELYADCNAGPMNDLFSGKYANFYQCPYEHTLVKTIDIQAIENTVLSLLAKYNSRER</sequence>
<dbReference type="HOGENOM" id="CLU_724452_0_0_1"/>
<dbReference type="AlphaFoldDB" id="F0WNU8"/>
<proteinExistence type="predicted"/>
<protein>
    <submittedName>
        <fullName evidence="1">AlNc14C175G8108 protein</fullName>
    </submittedName>
</protein>
<gene>
    <name evidence="1" type="primary">AlNc14C175G8108</name>
    <name evidence="1" type="ORF">ALNC14_091340</name>
</gene>